<evidence type="ECO:0000313" key="5">
    <source>
        <dbReference type="EMBL" id="MDC3421701.1"/>
    </source>
</evidence>
<dbReference type="Pfam" id="PF08220">
    <property type="entry name" value="HTH_DeoR"/>
    <property type="match status" value="1"/>
</dbReference>
<dbReference type="Proteomes" id="UP001145072">
    <property type="component" value="Unassembled WGS sequence"/>
</dbReference>
<evidence type="ECO:0000256" key="2">
    <source>
        <dbReference type="ARBA" id="ARBA00023125"/>
    </source>
</evidence>
<dbReference type="EMBL" id="JAMQJZ010000013">
    <property type="protein sequence ID" value="MDC3421701.1"/>
    <property type="molecule type" value="Genomic_DNA"/>
</dbReference>
<feature type="domain" description="HTH deoR-type" evidence="4">
    <location>
        <begin position="9"/>
        <end position="51"/>
    </location>
</feature>
<dbReference type="InterPro" id="IPR011991">
    <property type="entry name" value="ArsR-like_HTH"/>
</dbReference>
<dbReference type="GO" id="GO:0003700">
    <property type="term" value="F:DNA-binding transcription factor activity"/>
    <property type="evidence" value="ECO:0007669"/>
    <property type="project" value="InterPro"/>
</dbReference>
<dbReference type="InterPro" id="IPR036388">
    <property type="entry name" value="WH-like_DNA-bd_sf"/>
</dbReference>
<dbReference type="CDD" id="cd00090">
    <property type="entry name" value="HTH_ARSR"/>
    <property type="match status" value="1"/>
</dbReference>
<sequence>MAQQMSTRQAILELLKKHKDLSVSGLKKNLDITEMAVRKHLVKLEGEHLITSRTVRQPMGRPVIFYALTNDGENLFPTNYDGIAMEFLCDIEESMGEEAIDRLFENREKRMRKKYARRIFKEDTIKDRVKELVDVQNESGYMTELDGDGEKEVLSFAQYNCPIAAIANKYSKPCECELSLFKDVLGTDNVDRVACIAKGDNSCKYVVKEATEERQNESSSIPTPV</sequence>
<dbReference type="RefSeq" id="WP_259865980.1">
    <property type="nucleotide sequence ID" value="NZ_JAMQJZ010000013.1"/>
</dbReference>
<comment type="caution">
    <text evidence="5">The sequence shown here is derived from an EMBL/GenBank/DDBJ whole genome shotgun (WGS) entry which is preliminary data.</text>
</comment>
<evidence type="ECO:0000259" key="4">
    <source>
        <dbReference type="Pfam" id="PF08220"/>
    </source>
</evidence>
<dbReference type="InterPro" id="IPR036390">
    <property type="entry name" value="WH_DNA-bd_sf"/>
</dbReference>
<gene>
    <name evidence="5" type="ORF">NC661_15110</name>
</gene>
<proteinExistence type="predicted"/>
<reference evidence="5" key="1">
    <citation type="submission" date="2022-06" db="EMBL/GenBank/DDBJ databases">
        <title>Aquibacillus sp. a new bacterium isolated from soil saline samples.</title>
        <authorList>
            <person name="Galisteo C."/>
            <person name="De La Haba R."/>
            <person name="Sanchez-Porro C."/>
            <person name="Ventosa A."/>
        </authorList>
    </citation>
    <scope>NUCLEOTIDE SEQUENCE</scope>
    <source>
        <strain evidence="5">JCM 12387</strain>
    </source>
</reference>
<keyword evidence="6" id="KW-1185">Reference proteome</keyword>
<keyword evidence="3" id="KW-0804">Transcription</keyword>
<dbReference type="Gene3D" id="1.10.10.10">
    <property type="entry name" value="Winged helix-like DNA-binding domain superfamily/Winged helix DNA-binding domain"/>
    <property type="match status" value="1"/>
</dbReference>
<dbReference type="PANTHER" id="PTHR38600">
    <property type="entry name" value="TRANSCRIPTIONAL REGULATORY PROTEIN"/>
    <property type="match status" value="1"/>
</dbReference>
<keyword evidence="1" id="KW-0805">Transcription regulation</keyword>
<protein>
    <submittedName>
        <fullName evidence="5">Transcriptional regulator</fullName>
    </submittedName>
</protein>
<dbReference type="AlphaFoldDB" id="A0A9X3WP17"/>
<dbReference type="PANTHER" id="PTHR38600:SF2">
    <property type="entry name" value="SLL0088 PROTEIN"/>
    <property type="match status" value="1"/>
</dbReference>
<dbReference type="InterPro" id="IPR001034">
    <property type="entry name" value="DeoR_HTH"/>
</dbReference>
<name>A0A9X3WP17_9BACI</name>
<evidence type="ECO:0000256" key="3">
    <source>
        <dbReference type="ARBA" id="ARBA00023163"/>
    </source>
</evidence>
<organism evidence="5 6">
    <name type="scientific">Aquibacillus koreensis</name>
    <dbReference type="NCBI Taxonomy" id="279446"/>
    <lineage>
        <taxon>Bacteria</taxon>
        <taxon>Bacillati</taxon>
        <taxon>Bacillota</taxon>
        <taxon>Bacilli</taxon>
        <taxon>Bacillales</taxon>
        <taxon>Bacillaceae</taxon>
        <taxon>Aquibacillus</taxon>
    </lineage>
</organism>
<keyword evidence="2" id="KW-0238">DNA-binding</keyword>
<dbReference type="GO" id="GO:0003677">
    <property type="term" value="F:DNA binding"/>
    <property type="evidence" value="ECO:0007669"/>
    <property type="project" value="UniProtKB-KW"/>
</dbReference>
<accession>A0A9X3WP17</accession>
<evidence type="ECO:0000256" key="1">
    <source>
        <dbReference type="ARBA" id="ARBA00023015"/>
    </source>
</evidence>
<evidence type="ECO:0000313" key="6">
    <source>
        <dbReference type="Proteomes" id="UP001145072"/>
    </source>
</evidence>
<dbReference type="SUPFAM" id="SSF46785">
    <property type="entry name" value="Winged helix' DNA-binding domain"/>
    <property type="match status" value="1"/>
</dbReference>